<dbReference type="EMBL" id="JABEMA010000486">
    <property type="protein sequence ID" value="NNH24739.1"/>
    <property type="molecule type" value="Genomic_DNA"/>
</dbReference>
<organism evidence="2 3">
    <name type="scientific">Pseudokineococcus marinus</name>
    <dbReference type="NCBI Taxonomy" id="351215"/>
    <lineage>
        <taxon>Bacteria</taxon>
        <taxon>Bacillati</taxon>
        <taxon>Actinomycetota</taxon>
        <taxon>Actinomycetes</taxon>
        <taxon>Kineosporiales</taxon>
        <taxon>Kineosporiaceae</taxon>
        <taxon>Pseudokineococcus</taxon>
    </lineage>
</organism>
<name>A0A849BN49_9ACTN</name>
<feature type="non-terminal residue" evidence="2">
    <location>
        <position position="140"/>
    </location>
</feature>
<comment type="caution">
    <text evidence="2">The sequence shown here is derived from an EMBL/GenBank/DDBJ whole genome shotgun (WGS) entry which is preliminary data.</text>
</comment>
<evidence type="ECO:0008006" key="4">
    <source>
        <dbReference type="Google" id="ProtNLM"/>
    </source>
</evidence>
<sequence>MHADDDALWALALVAQPGEHDDADPGSTADSATGSAAGRGAATGTADRAAAERAEVVDDELRAHVDGCPACSTELAARRRVVAAGRRPPEHLELRPPQRVLDGVLAQVGLARPSRVHEQRPDPLAGVPGRHAADGQLQGL</sequence>
<feature type="region of interest" description="Disordered" evidence="1">
    <location>
        <begin position="112"/>
        <end position="140"/>
    </location>
</feature>
<dbReference type="Proteomes" id="UP000555552">
    <property type="component" value="Unassembled WGS sequence"/>
</dbReference>
<protein>
    <recommendedName>
        <fullName evidence="4">Zinc-finger</fullName>
    </recommendedName>
</protein>
<feature type="compositionally biased region" description="Low complexity" evidence="1">
    <location>
        <begin position="27"/>
        <end position="48"/>
    </location>
</feature>
<reference evidence="2 3" key="1">
    <citation type="submission" date="2020-05" db="EMBL/GenBank/DDBJ databases">
        <title>MicrobeNet Type strains.</title>
        <authorList>
            <person name="Nicholson A.C."/>
        </authorList>
    </citation>
    <scope>NUCLEOTIDE SEQUENCE [LARGE SCALE GENOMIC DNA]</scope>
    <source>
        <strain evidence="2 3">JCM 14547</strain>
    </source>
</reference>
<accession>A0A849BN49</accession>
<evidence type="ECO:0000256" key="1">
    <source>
        <dbReference type="SAM" id="MobiDB-lite"/>
    </source>
</evidence>
<dbReference type="AlphaFoldDB" id="A0A849BN49"/>
<keyword evidence="3" id="KW-1185">Reference proteome</keyword>
<evidence type="ECO:0000313" key="2">
    <source>
        <dbReference type="EMBL" id="NNH24739.1"/>
    </source>
</evidence>
<evidence type="ECO:0000313" key="3">
    <source>
        <dbReference type="Proteomes" id="UP000555552"/>
    </source>
</evidence>
<proteinExistence type="predicted"/>
<gene>
    <name evidence="2" type="ORF">HLB09_16920</name>
</gene>
<feature type="region of interest" description="Disordered" evidence="1">
    <location>
        <begin position="14"/>
        <end position="51"/>
    </location>
</feature>